<accession>A0A3N4L344</accession>
<dbReference type="InParanoid" id="A0A3N4L344"/>
<organism evidence="3 4">
    <name type="scientific">Morchella conica CCBAS932</name>
    <dbReference type="NCBI Taxonomy" id="1392247"/>
    <lineage>
        <taxon>Eukaryota</taxon>
        <taxon>Fungi</taxon>
        <taxon>Dikarya</taxon>
        <taxon>Ascomycota</taxon>
        <taxon>Pezizomycotina</taxon>
        <taxon>Pezizomycetes</taxon>
        <taxon>Pezizales</taxon>
        <taxon>Morchellaceae</taxon>
        <taxon>Morchella</taxon>
    </lineage>
</organism>
<gene>
    <name evidence="3" type="ORF">P167DRAFT_163769</name>
</gene>
<dbReference type="AlphaFoldDB" id="A0A3N4L344"/>
<keyword evidence="4" id="KW-1185">Reference proteome</keyword>
<keyword evidence="1" id="KW-0812">Transmembrane</keyword>
<evidence type="ECO:0000313" key="3">
    <source>
        <dbReference type="EMBL" id="RPB12425.1"/>
    </source>
</evidence>
<reference evidence="3 4" key="1">
    <citation type="journal article" date="2018" name="Nat. Ecol. Evol.">
        <title>Pezizomycetes genomes reveal the molecular basis of ectomycorrhizal truffle lifestyle.</title>
        <authorList>
            <person name="Murat C."/>
            <person name="Payen T."/>
            <person name="Noel B."/>
            <person name="Kuo A."/>
            <person name="Morin E."/>
            <person name="Chen J."/>
            <person name="Kohler A."/>
            <person name="Krizsan K."/>
            <person name="Balestrini R."/>
            <person name="Da Silva C."/>
            <person name="Montanini B."/>
            <person name="Hainaut M."/>
            <person name="Levati E."/>
            <person name="Barry K.W."/>
            <person name="Belfiori B."/>
            <person name="Cichocki N."/>
            <person name="Clum A."/>
            <person name="Dockter R.B."/>
            <person name="Fauchery L."/>
            <person name="Guy J."/>
            <person name="Iotti M."/>
            <person name="Le Tacon F."/>
            <person name="Lindquist E.A."/>
            <person name="Lipzen A."/>
            <person name="Malagnac F."/>
            <person name="Mello A."/>
            <person name="Molinier V."/>
            <person name="Miyauchi S."/>
            <person name="Poulain J."/>
            <person name="Riccioni C."/>
            <person name="Rubini A."/>
            <person name="Sitrit Y."/>
            <person name="Splivallo R."/>
            <person name="Traeger S."/>
            <person name="Wang M."/>
            <person name="Zifcakova L."/>
            <person name="Wipf D."/>
            <person name="Zambonelli A."/>
            <person name="Paolocci F."/>
            <person name="Nowrousian M."/>
            <person name="Ottonello S."/>
            <person name="Baldrian P."/>
            <person name="Spatafora J.W."/>
            <person name="Henrissat B."/>
            <person name="Nagy L.G."/>
            <person name="Aury J.M."/>
            <person name="Wincker P."/>
            <person name="Grigoriev I.V."/>
            <person name="Bonfante P."/>
            <person name="Martin F.M."/>
        </authorList>
    </citation>
    <scope>NUCLEOTIDE SEQUENCE [LARGE SCALE GENOMIC DNA]</scope>
    <source>
        <strain evidence="3 4">CCBAS932</strain>
    </source>
</reference>
<protein>
    <submittedName>
        <fullName evidence="3">Uncharacterized protein</fullName>
    </submittedName>
</protein>
<feature type="chain" id="PRO_5018317554" evidence="2">
    <location>
        <begin position="21"/>
        <end position="105"/>
    </location>
</feature>
<feature type="transmembrane region" description="Helical" evidence="1">
    <location>
        <begin position="57"/>
        <end position="79"/>
    </location>
</feature>
<feature type="signal peptide" evidence="2">
    <location>
        <begin position="1"/>
        <end position="20"/>
    </location>
</feature>
<feature type="transmembrane region" description="Helical" evidence="1">
    <location>
        <begin position="27"/>
        <end position="45"/>
    </location>
</feature>
<name>A0A3N4L344_9PEZI</name>
<evidence type="ECO:0000256" key="2">
    <source>
        <dbReference type="SAM" id="SignalP"/>
    </source>
</evidence>
<keyword evidence="2" id="KW-0732">Signal</keyword>
<dbReference type="EMBL" id="ML119129">
    <property type="protein sequence ID" value="RPB12425.1"/>
    <property type="molecule type" value="Genomic_DNA"/>
</dbReference>
<proteinExistence type="predicted"/>
<keyword evidence="1" id="KW-0472">Membrane</keyword>
<evidence type="ECO:0000256" key="1">
    <source>
        <dbReference type="SAM" id="Phobius"/>
    </source>
</evidence>
<dbReference type="Proteomes" id="UP000277580">
    <property type="component" value="Unassembled WGS sequence"/>
</dbReference>
<evidence type="ECO:0000313" key="4">
    <source>
        <dbReference type="Proteomes" id="UP000277580"/>
    </source>
</evidence>
<keyword evidence="1" id="KW-1133">Transmembrane helix</keyword>
<sequence>MFTIIHTLLLLLGLERTLRSHESQPRVWGGILITTAALGSALEYYQLSTFQWVVTAILYTICFLAGVALSPVQILLVFWQKPRNEVRTGIDVLYEPEDAEDISVE</sequence>